<comment type="caution">
    <text evidence="2">The sequence shown here is derived from an EMBL/GenBank/DDBJ whole genome shotgun (WGS) entry which is preliminary data.</text>
</comment>
<protein>
    <submittedName>
        <fullName evidence="2">Uncharacterized protein</fullName>
    </submittedName>
</protein>
<organism evidence="2 3">
    <name type="scientific">Paramecium sonneborni</name>
    <dbReference type="NCBI Taxonomy" id="65129"/>
    <lineage>
        <taxon>Eukaryota</taxon>
        <taxon>Sar</taxon>
        <taxon>Alveolata</taxon>
        <taxon>Ciliophora</taxon>
        <taxon>Intramacronucleata</taxon>
        <taxon>Oligohymenophorea</taxon>
        <taxon>Peniculida</taxon>
        <taxon>Parameciidae</taxon>
        <taxon>Paramecium</taxon>
    </lineage>
</organism>
<gene>
    <name evidence="2" type="ORF">PSON_ATCC_30995.1.T0010624</name>
</gene>
<feature type="coiled-coil region" evidence="1">
    <location>
        <begin position="212"/>
        <end position="239"/>
    </location>
</feature>
<evidence type="ECO:0000313" key="3">
    <source>
        <dbReference type="Proteomes" id="UP000692954"/>
    </source>
</evidence>
<dbReference type="AlphaFoldDB" id="A0A8S1JV34"/>
<dbReference type="EMBL" id="CAJJDN010000001">
    <property type="protein sequence ID" value="CAD8046463.1"/>
    <property type="molecule type" value="Genomic_DNA"/>
</dbReference>
<dbReference type="OrthoDB" id="296926at2759"/>
<keyword evidence="1" id="KW-0175">Coiled coil</keyword>
<name>A0A8S1JV34_9CILI</name>
<evidence type="ECO:0000256" key="1">
    <source>
        <dbReference type="SAM" id="Coils"/>
    </source>
</evidence>
<evidence type="ECO:0000313" key="2">
    <source>
        <dbReference type="EMBL" id="CAD8046463.1"/>
    </source>
</evidence>
<proteinExistence type="predicted"/>
<keyword evidence="3" id="KW-1185">Reference proteome</keyword>
<sequence length="384" mass="45434">MENGTNLIRMNRDLRFNGQLQTVKGNIKVKDVKFQLAQKADTFPQLLVAFTKFGILEDETELFKIYDNIYVYSIGYLIEKLKNDVYNKKSNPNNNSIQLSTIIRSFKDRKSFNEIDNQFDSRQYNSVDTNYCQKKYKNGIDYVQEQIKKQLQKDSNLKKESNNNSNIHYYCQIQKTEESIKNYEEIRNSKSSTSHQQQSGSRIYYNNLNSPNRELQKQIQKYQDMIEQREYSIKQLEQVNQSSILKIQIQCQQIENQDKYIIRLKQQELKYVKLLGTISEYLQKIIGQIQQKLDRKQKQQLEKEKGSADFLTRQIQSARADYKTKIKQQQLFISNSKLDQILSGKLIDLQNQLTETILLNQSIDDLVQAAEFLELDSSFRFDFE</sequence>
<reference evidence="2" key="1">
    <citation type="submission" date="2021-01" db="EMBL/GenBank/DDBJ databases">
        <authorList>
            <consortium name="Genoscope - CEA"/>
            <person name="William W."/>
        </authorList>
    </citation>
    <scope>NUCLEOTIDE SEQUENCE</scope>
</reference>
<accession>A0A8S1JV34</accession>
<dbReference type="Proteomes" id="UP000692954">
    <property type="component" value="Unassembled WGS sequence"/>
</dbReference>